<evidence type="ECO:0000256" key="2">
    <source>
        <dbReference type="SAM" id="Phobius"/>
    </source>
</evidence>
<gene>
    <name evidence="3" type="ORF">AB0C36_03060</name>
</gene>
<sequence length="281" mass="29462">MSDGEGVVDGLFDMSAKVAFDGVQGAADLVTDVAGAVTDLAATLTEVGLAAVKGVWNAPKAVGLKPVPTILAAGAGAVAAGSAGAGAAATGVGISLPNAGPALVGFGVAAAGGVAVYAAARKYRAVHKELKLVEADPELRKLRAGVSSLRRTAVRARFRQTAADFNDRLARRQQRKLMRRAHRLGEPATVRSPANISRKSRALLSTDRRARKATRRMHARRAKANAHARSARSTRRARTAVLRDTAARRHVVRRRDPATLPGGRRVQRMLGFGLGRSKGLP</sequence>
<evidence type="ECO:0000313" key="4">
    <source>
        <dbReference type="Proteomes" id="UP001551482"/>
    </source>
</evidence>
<feature type="transmembrane region" description="Helical" evidence="2">
    <location>
        <begin position="102"/>
        <end position="120"/>
    </location>
</feature>
<dbReference type="RefSeq" id="WP_358348331.1">
    <property type="nucleotide sequence ID" value="NZ_JBEZFP010000005.1"/>
</dbReference>
<evidence type="ECO:0000256" key="1">
    <source>
        <dbReference type="SAM" id="MobiDB-lite"/>
    </source>
</evidence>
<reference evidence="3 4" key="1">
    <citation type="submission" date="2024-06" db="EMBL/GenBank/DDBJ databases">
        <title>The Natural Products Discovery Center: Release of the First 8490 Sequenced Strains for Exploring Actinobacteria Biosynthetic Diversity.</title>
        <authorList>
            <person name="Kalkreuter E."/>
            <person name="Kautsar S.A."/>
            <person name="Yang D."/>
            <person name="Bader C.D."/>
            <person name="Teijaro C.N."/>
            <person name="Fluegel L."/>
            <person name="Davis C.M."/>
            <person name="Simpson J.R."/>
            <person name="Lauterbach L."/>
            <person name="Steele A.D."/>
            <person name="Gui C."/>
            <person name="Meng S."/>
            <person name="Li G."/>
            <person name="Viehrig K."/>
            <person name="Ye F."/>
            <person name="Su P."/>
            <person name="Kiefer A.F."/>
            <person name="Nichols A."/>
            <person name="Cepeda A.J."/>
            <person name="Yan W."/>
            <person name="Fan B."/>
            <person name="Jiang Y."/>
            <person name="Adhikari A."/>
            <person name="Zheng C.-J."/>
            <person name="Schuster L."/>
            <person name="Cowan T.M."/>
            <person name="Smanski M.J."/>
            <person name="Chevrette M.G."/>
            <person name="De Carvalho L.P.S."/>
            <person name="Shen B."/>
        </authorList>
    </citation>
    <scope>NUCLEOTIDE SEQUENCE [LARGE SCALE GENOMIC DNA]</scope>
    <source>
        <strain evidence="3 4">NPDC048946</strain>
    </source>
</reference>
<feature type="compositionally biased region" description="Basic residues" evidence="1">
    <location>
        <begin position="220"/>
        <end position="238"/>
    </location>
</feature>
<comment type="caution">
    <text evidence="3">The sequence shown here is derived from an EMBL/GenBank/DDBJ whole genome shotgun (WGS) entry which is preliminary data.</text>
</comment>
<proteinExistence type="predicted"/>
<keyword evidence="2" id="KW-0812">Transmembrane</keyword>
<organism evidence="3 4">
    <name type="scientific">Streptodolium elevatio</name>
    <dbReference type="NCBI Taxonomy" id="3157996"/>
    <lineage>
        <taxon>Bacteria</taxon>
        <taxon>Bacillati</taxon>
        <taxon>Actinomycetota</taxon>
        <taxon>Actinomycetes</taxon>
        <taxon>Kitasatosporales</taxon>
        <taxon>Streptomycetaceae</taxon>
        <taxon>Streptodolium</taxon>
    </lineage>
</organism>
<dbReference type="EMBL" id="JBEZFP010000005">
    <property type="protein sequence ID" value="MEU8132464.1"/>
    <property type="molecule type" value="Genomic_DNA"/>
</dbReference>
<keyword evidence="2" id="KW-0472">Membrane</keyword>
<protein>
    <submittedName>
        <fullName evidence="3">Uncharacterized protein</fullName>
    </submittedName>
</protein>
<keyword evidence="2" id="KW-1133">Transmembrane helix</keyword>
<feature type="transmembrane region" description="Helical" evidence="2">
    <location>
        <begin position="70"/>
        <end position="96"/>
    </location>
</feature>
<keyword evidence="4" id="KW-1185">Reference proteome</keyword>
<accession>A0ABV3D9Q2</accession>
<feature type="region of interest" description="Disordered" evidence="1">
    <location>
        <begin position="220"/>
        <end position="240"/>
    </location>
</feature>
<dbReference type="Proteomes" id="UP001551482">
    <property type="component" value="Unassembled WGS sequence"/>
</dbReference>
<evidence type="ECO:0000313" key="3">
    <source>
        <dbReference type="EMBL" id="MEU8132464.1"/>
    </source>
</evidence>
<name>A0ABV3D9Q2_9ACTN</name>